<evidence type="ECO:0000313" key="3">
    <source>
        <dbReference type="EMBL" id="MBB3060360.1"/>
    </source>
</evidence>
<proteinExistence type="predicted"/>
<dbReference type="AlphaFoldDB" id="A0A7W4W9W7"/>
<keyword evidence="4" id="KW-1185">Reference proteome</keyword>
<comment type="caution">
    <text evidence="3">The sequence shown here is derived from an EMBL/GenBank/DDBJ whole genome shotgun (WGS) entry which is preliminary data.</text>
</comment>
<evidence type="ECO:0000256" key="1">
    <source>
        <dbReference type="SAM" id="Phobius"/>
    </source>
</evidence>
<feature type="domain" description="HTH cro/C1-type" evidence="2">
    <location>
        <begin position="7"/>
        <end position="61"/>
    </location>
</feature>
<dbReference type="Pfam" id="PF01381">
    <property type="entry name" value="HTH_3"/>
    <property type="match status" value="1"/>
</dbReference>
<dbReference type="RefSeq" id="WP_183457666.1">
    <property type="nucleotide sequence ID" value="NZ_JACHWZ010000004.1"/>
</dbReference>
<keyword evidence="1" id="KW-0472">Membrane</keyword>
<dbReference type="SUPFAM" id="SSF47413">
    <property type="entry name" value="lambda repressor-like DNA-binding domains"/>
    <property type="match status" value="1"/>
</dbReference>
<dbReference type="Proteomes" id="UP000535937">
    <property type="component" value="Unassembled WGS sequence"/>
</dbReference>
<protein>
    <submittedName>
        <fullName evidence="3">Transcriptional regulator with XRE-family HTH domain</fullName>
    </submittedName>
</protein>
<dbReference type="InterPro" id="IPR010982">
    <property type="entry name" value="Lambda_DNA-bd_dom_sf"/>
</dbReference>
<evidence type="ECO:0000259" key="2">
    <source>
        <dbReference type="PROSITE" id="PS50943"/>
    </source>
</evidence>
<feature type="transmembrane region" description="Helical" evidence="1">
    <location>
        <begin position="97"/>
        <end position="118"/>
    </location>
</feature>
<dbReference type="SMART" id="SM00530">
    <property type="entry name" value="HTH_XRE"/>
    <property type="match status" value="1"/>
</dbReference>
<organism evidence="3 4">
    <name type="scientific">Microbulbifer rhizosphaerae</name>
    <dbReference type="NCBI Taxonomy" id="1562603"/>
    <lineage>
        <taxon>Bacteria</taxon>
        <taxon>Pseudomonadati</taxon>
        <taxon>Pseudomonadota</taxon>
        <taxon>Gammaproteobacteria</taxon>
        <taxon>Cellvibrionales</taxon>
        <taxon>Microbulbiferaceae</taxon>
        <taxon>Microbulbifer</taxon>
    </lineage>
</organism>
<keyword evidence="1" id="KW-1133">Transmembrane helix</keyword>
<name>A0A7W4W9W7_9GAMM</name>
<reference evidence="3 4" key="1">
    <citation type="submission" date="2020-08" db="EMBL/GenBank/DDBJ databases">
        <title>Genomic Encyclopedia of Type Strains, Phase III (KMG-III): the genomes of soil and plant-associated and newly described type strains.</title>
        <authorList>
            <person name="Whitman W."/>
        </authorList>
    </citation>
    <scope>NUCLEOTIDE SEQUENCE [LARGE SCALE GENOMIC DNA]</scope>
    <source>
        <strain evidence="3 4">CECT 8799</strain>
    </source>
</reference>
<gene>
    <name evidence="3" type="ORF">FHS09_001175</name>
</gene>
<sequence length="239" mass="27443">MTFGEFIKTRREAKNWTQPEASAQIGIEQSYLSKLENNKAIPSPESFDKLMQAYEFDMAAIGRQVTDAELQKLKDIAQVRDFIVSHKKRSERARRSWLLVGLLALMVGSALTAYGIVIKDARVSTYLYESKGLTKEGEPPYLFAEMPDYRTFTEFMKAKMLREELKQNPLFPRLDFKQVYSPRYLGEYYDVGEEGQLRRFALVRRDHTAAAPVAFYMSISLGAMLLAGAMGAFFVSRRW</sequence>
<accession>A0A7W4W9W7</accession>
<evidence type="ECO:0000313" key="4">
    <source>
        <dbReference type="Proteomes" id="UP000535937"/>
    </source>
</evidence>
<keyword evidence="1" id="KW-0812">Transmembrane</keyword>
<dbReference type="CDD" id="cd00093">
    <property type="entry name" value="HTH_XRE"/>
    <property type="match status" value="1"/>
</dbReference>
<dbReference type="EMBL" id="JACHWZ010000004">
    <property type="protein sequence ID" value="MBB3060360.1"/>
    <property type="molecule type" value="Genomic_DNA"/>
</dbReference>
<feature type="transmembrane region" description="Helical" evidence="1">
    <location>
        <begin position="213"/>
        <end position="235"/>
    </location>
</feature>
<dbReference type="InterPro" id="IPR001387">
    <property type="entry name" value="Cro/C1-type_HTH"/>
</dbReference>
<dbReference type="PROSITE" id="PS50943">
    <property type="entry name" value="HTH_CROC1"/>
    <property type="match status" value="1"/>
</dbReference>
<dbReference type="Gene3D" id="1.10.260.40">
    <property type="entry name" value="lambda repressor-like DNA-binding domains"/>
    <property type="match status" value="1"/>
</dbReference>
<dbReference type="GO" id="GO:0003677">
    <property type="term" value="F:DNA binding"/>
    <property type="evidence" value="ECO:0007669"/>
    <property type="project" value="InterPro"/>
</dbReference>